<dbReference type="InterPro" id="IPR001173">
    <property type="entry name" value="Glyco_trans_2-like"/>
</dbReference>
<name>A0A919NR12_9ACTN</name>
<dbReference type="SUPFAM" id="SSF53448">
    <property type="entry name" value="Nucleotide-diphospho-sugar transferases"/>
    <property type="match status" value="1"/>
</dbReference>
<dbReference type="CDD" id="cd02525">
    <property type="entry name" value="Succinoglycan_BP_ExoA"/>
    <property type="match status" value="1"/>
</dbReference>
<dbReference type="Proteomes" id="UP000623608">
    <property type="component" value="Unassembled WGS sequence"/>
</dbReference>
<evidence type="ECO:0000256" key="5">
    <source>
        <dbReference type="SAM" id="Phobius"/>
    </source>
</evidence>
<sequence>MNRLPFLSVVIPCWNEAGFVAAFLDSVLANDYPADRFEILLVDGMSDDGTREIVRKFIENEPRLRMIDNPGHSKPVALNHGILESRGDVVVRLDVHACYENDYLRRCVQGLMAHPEADNVGGTRRAQPRDEKLLSRAISLANTHPLAAGNAKYRIGASGPRWVDTVFGGCYRKEVFDRIGLFDERLDRTQDLEFNQRLRASGGKILLIPDIVCTYFPRGDAREFVEWTYRSAYWAFRGSRIVGRWIGSWRNCVPLGFVAGLAGAAVLGPHSRLVRQVAGTVIGTYGCIVLAASARVASRERDPRLLVAMPVVFFATHVAYGVGSAVGILERP</sequence>
<dbReference type="Gene3D" id="3.90.550.10">
    <property type="entry name" value="Spore Coat Polysaccharide Biosynthesis Protein SpsA, Chain A"/>
    <property type="match status" value="1"/>
</dbReference>
<keyword evidence="5" id="KW-0812">Transmembrane</keyword>
<evidence type="ECO:0000259" key="6">
    <source>
        <dbReference type="Pfam" id="PF00535"/>
    </source>
</evidence>
<proteinExistence type="inferred from homology"/>
<dbReference type="PANTHER" id="PTHR43179">
    <property type="entry name" value="RHAMNOSYLTRANSFERASE WBBL"/>
    <property type="match status" value="1"/>
</dbReference>
<evidence type="ECO:0000313" key="7">
    <source>
        <dbReference type="EMBL" id="GIF22481.1"/>
    </source>
</evidence>
<comment type="pathway">
    <text evidence="1">Cell wall biogenesis; cell wall polysaccharide biosynthesis.</text>
</comment>
<dbReference type="EMBL" id="BOMY01000034">
    <property type="protein sequence ID" value="GIF22481.1"/>
    <property type="molecule type" value="Genomic_DNA"/>
</dbReference>
<feature type="transmembrane region" description="Helical" evidence="5">
    <location>
        <begin position="305"/>
        <end position="329"/>
    </location>
</feature>
<keyword evidence="3" id="KW-0328">Glycosyltransferase</keyword>
<keyword evidence="4" id="KW-0808">Transferase</keyword>
<feature type="transmembrane region" description="Helical" evidence="5">
    <location>
        <begin position="249"/>
        <end position="267"/>
    </location>
</feature>
<reference evidence="7" key="1">
    <citation type="submission" date="2021-01" db="EMBL/GenBank/DDBJ databases">
        <title>Whole genome shotgun sequence of Actinoplanes tereljensis NBRC 105297.</title>
        <authorList>
            <person name="Komaki H."/>
            <person name="Tamura T."/>
        </authorList>
    </citation>
    <scope>NUCLEOTIDE SEQUENCE</scope>
    <source>
        <strain evidence="7">NBRC 105297</strain>
    </source>
</reference>
<dbReference type="Pfam" id="PF00535">
    <property type="entry name" value="Glycos_transf_2"/>
    <property type="match status" value="1"/>
</dbReference>
<comment type="caution">
    <text evidence="7">The sequence shown here is derived from an EMBL/GenBank/DDBJ whole genome shotgun (WGS) entry which is preliminary data.</text>
</comment>
<dbReference type="GO" id="GO:0016757">
    <property type="term" value="F:glycosyltransferase activity"/>
    <property type="evidence" value="ECO:0007669"/>
    <property type="project" value="UniProtKB-KW"/>
</dbReference>
<keyword evidence="5" id="KW-0472">Membrane</keyword>
<feature type="transmembrane region" description="Helical" evidence="5">
    <location>
        <begin position="273"/>
        <end position="293"/>
    </location>
</feature>
<protein>
    <submittedName>
        <fullName evidence="7">Succinoglycan biosynthesis protein ExoA</fullName>
    </submittedName>
</protein>
<keyword evidence="5" id="KW-1133">Transmembrane helix</keyword>
<evidence type="ECO:0000256" key="3">
    <source>
        <dbReference type="ARBA" id="ARBA00022676"/>
    </source>
</evidence>
<accession>A0A919NR12</accession>
<evidence type="ECO:0000256" key="2">
    <source>
        <dbReference type="ARBA" id="ARBA00006739"/>
    </source>
</evidence>
<keyword evidence="8" id="KW-1185">Reference proteome</keyword>
<evidence type="ECO:0000313" key="8">
    <source>
        <dbReference type="Proteomes" id="UP000623608"/>
    </source>
</evidence>
<dbReference type="RefSeq" id="WP_203809994.1">
    <property type="nucleotide sequence ID" value="NZ_BOMY01000034.1"/>
</dbReference>
<gene>
    <name evidence="7" type="primary">exoA</name>
    <name evidence="7" type="ORF">Ate02nite_52110</name>
</gene>
<feature type="domain" description="Glycosyltransferase 2-like" evidence="6">
    <location>
        <begin position="8"/>
        <end position="140"/>
    </location>
</feature>
<dbReference type="InterPro" id="IPR029044">
    <property type="entry name" value="Nucleotide-diphossugar_trans"/>
</dbReference>
<dbReference type="PANTHER" id="PTHR43179:SF12">
    <property type="entry name" value="GALACTOFURANOSYLTRANSFERASE GLFT2"/>
    <property type="match status" value="1"/>
</dbReference>
<dbReference type="AlphaFoldDB" id="A0A919NR12"/>
<organism evidence="7 8">
    <name type="scientific">Paractinoplanes tereljensis</name>
    <dbReference type="NCBI Taxonomy" id="571912"/>
    <lineage>
        <taxon>Bacteria</taxon>
        <taxon>Bacillati</taxon>
        <taxon>Actinomycetota</taxon>
        <taxon>Actinomycetes</taxon>
        <taxon>Micromonosporales</taxon>
        <taxon>Micromonosporaceae</taxon>
        <taxon>Paractinoplanes</taxon>
    </lineage>
</organism>
<evidence type="ECO:0000256" key="1">
    <source>
        <dbReference type="ARBA" id="ARBA00004776"/>
    </source>
</evidence>
<evidence type="ECO:0000256" key="4">
    <source>
        <dbReference type="ARBA" id="ARBA00022679"/>
    </source>
</evidence>
<comment type="similarity">
    <text evidence="2">Belongs to the glycosyltransferase 2 family.</text>
</comment>